<protein>
    <recommendedName>
        <fullName evidence="4">Hydrophobin</fullName>
    </recommendedName>
</protein>
<feature type="signal peptide" evidence="1">
    <location>
        <begin position="1"/>
        <end position="18"/>
    </location>
</feature>
<accession>S8AK33</accession>
<organism evidence="2 3">
    <name type="scientific">Penicillium oxalicum (strain 114-2 / CGMCC 5302)</name>
    <name type="common">Penicillium decumbens</name>
    <dbReference type="NCBI Taxonomy" id="933388"/>
    <lineage>
        <taxon>Eukaryota</taxon>
        <taxon>Fungi</taxon>
        <taxon>Dikarya</taxon>
        <taxon>Ascomycota</taxon>
        <taxon>Pezizomycotina</taxon>
        <taxon>Eurotiomycetes</taxon>
        <taxon>Eurotiomycetidae</taxon>
        <taxon>Eurotiales</taxon>
        <taxon>Aspergillaceae</taxon>
        <taxon>Penicillium</taxon>
    </lineage>
</organism>
<reference evidence="2 3" key="1">
    <citation type="journal article" date="2013" name="PLoS ONE">
        <title>Genomic and secretomic analyses reveal unique features of the lignocellulolytic enzyme system of Penicillium decumbens.</title>
        <authorList>
            <person name="Liu G."/>
            <person name="Zhang L."/>
            <person name="Wei X."/>
            <person name="Zou G."/>
            <person name="Qin Y."/>
            <person name="Ma L."/>
            <person name="Li J."/>
            <person name="Zheng H."/>
            <person name="Wang S."/>
            <person name="Wang C."/>
            <person name="Xun L."/>
            <person name="Zhao G.-P."/>
            <person name="Zhou Z."/>
            <person name="Qu Y."/>
        </authorList>
    </citation>
    <scope>NUCLEOTIDE SEQUENCE [LARGE SCALE GENOMIC DNA]</scope>
    <source>
        <strain evidence="3">114-2 / CGMCC 5302</strain>
    </source>
</reference>
<feature type="chain" id="PRO_5004548011" description="Hydrophobin" evidence="1">
    <location>
        <begin position="19"/>
        <end position="90"/>
    </location>
</feature>
<name>S8AK33_PENO1</name>
<dbReference type="OrthoDB" id="4356380at2759"/>
<dbReference type="Proteomes" id="UP000019376">
    <property type="component" value="Unassembled WGS sequence"/>
</dbReference>
<evidence type="ECO:0008006" key="4">
    <source>
        <dbReference type="Google" id="ProtNLM"/>
    </source>
</evidence>
<keyword evidence="1" id="KW-0732">Signal</keyword>
<evidence type="ECO:0000256" key="1">
    <source>
        <dbReference type="SAM" id="SignalP"/>
    </source>
</evidence>
<keyword evidence="3" id="KW-1185">Reference proteome</keyword>
<gene>
    <name evidence="2" type="ORF">PDE_01114</name>
</gene>
<proteinExistence type="predicted"/>
<evidence type="ECO:0000313" key="3">
    <source>
        <dbReference type="Proteomes" id="UP000019376"/>
    </source>
</evidence>
<dbReference type="EMBL" id="KB644408">
    <property type="protein sequence ID" value="EPS26178.1"/>
    <property type="molecule type" value="Genomic_DNA"/>
</dbReference>
<dbReference type="PhylomeDB" id="S8AK33"/>
<evidence type="ECO:0000313" key="2">
    <source>
        <dbReference type="EMBL" id="EPS26178.1"/>
    </source>
</evidence>
<sequence>MFVKSILAIAGLAGFAIAGAMPASVCASHQQVVCSGNGNGGLLTLGNVLPGALGTSCSGGDVYCCDTSDINQVGLVNLDVNAQCSLNHLL</sequence>
<dbReference type="AlphaFoldDB" id="S8AK33"/>
<dbReference type="HOGENOM" id="CLU_164155_0_0_1"/>